<feature type="compositionally biased region" description="Low complexity" evidence="1">
    <location>
        <begin position="285"/>
        <end position="300"/>
    </location>
</feature>
<feature type="compositionally biased region" description="Low complexity" evidence="1">
    <location>
        <begin position="606"/>
        <end position="624"/>
    </location>
</feature>
<sequence length="867" mass="97148">MFKSPKKSKQRSQSQPSGYPPPLPNQQSQQQPPSKHHHIPNPFRHSPKDNGQPTFRTTPKDQTSSSFSNSGYTTPQRAAMSPAQHGMSRVSIPTSPVGSSNSEQQRKLVTDKIIADCYSKVVIENGIKLNEISYITHIGVMEFSHSPSAPPPSEKAAGSTKHRILVLCKKHTGRMQLQKGKFQSDKNGYQIGRTWDLSELQLIKRVGSDGLILQLNKTYYWKCDEDERRIWKFSRYLCQHYGIFMGKYPKLEGFNLDDFMLPPTPKSPGSPSSRSPSVRDPIGDSNSMRSRSSRNNTRASPALPPVPSIHSYGHSKTPSVGGGSHSQVDLYKDMDFTANGALPQKPMKIMARDNQPQSTLDPGPSLYGPSQKSSPFGTTAPPQKQTFSYSRDTKENNGYPQMYSQGQYQQQQQSQRQQQPAQQQQYQSKPQPQPPQQSQQQSQPPPQQEQKKSNQHPYYQKSPMYGLDTSSKFENDSQSFIFNTEEFLHDKSSSAGKSPVLNDQRKFTGESLKTVAESTPIITQNESTPPPRSMHSINHNKNGSSVSQKSVEEVVKEFTDAIPSAPKPKMAASANVPDFGVEEITDDSEDDQRPAPTFSIRKRNQQARQQQQQQPSSSTVPPVVVEDHHDTFNSFTDKSSRYDDKTFGTQKGLGIYPENTSSFIGESTNIENQNRVDSHMQEIQDMLNSHIDEAKVEDSFEFPGPTIHDNEDDDLNEDLNNVEPLSKPLTKTLTQPSNDSSSEIFEGDSIERGLNIVKKADTPEGQHSRAQSVQLPKTDQDDQVSTMLKEIGWSVKDNSDSLMKKLAKEMNKSKQDIVSKLVNIDLKNNSGDDIGSALNEVDNMTHIFQKMEVRLKLMHNDLQNSVY</sequence>
<feature type="compositionally biased region" description="Polar residues" evidence="1">
    <location>
        <begin position="768"/>
        <end position="777"/>
    </location>
</feature>
<dbReference type="GO" id="GO:0005546">
    <property type="term" value="F:phosphatidylinositol-4,5-bisphosphate binding"/>
    <property type="evidence" value="ECO:0007669"/>
    <property type="project" value="TreeGrafter"/>
</dbReference>
<organism evidence="3 4">
    <name type="scientific">Candida maltosa (strain Xu316)</name>
    <name type="common">Yeast</name>
    <dbReference type="NCBI Taxonomy" id="1245528"/>
    <lineage>
        <taxon>Eukaryota</taxon>
        <taxon>Fungi</taxon>
        <taxon>Dikarya</taxon>
        <taxon>Ascomycota</taxon>
        <taxon>Saccharomycotina</taxon>
        <taxon>Pichiomycetes</taxon>
        <taxon>Debaryomycetaceae</taxon>
        <taxon>Candida/Lodderomyces clade</taxon>
        <taxon>Candida</taxon>
    </lineage>
</organism>
<comment type="caution">
    <text evidence="3">The sequence shown here is derived from an EMBL/GenBank/DDBJ whole genome shotgun (WGS) entry which is preliminary data.</text>
</comment>
<feature type="compositionally biased region" description="Acidic residues" evidence="1">
    <location>
        <begin position="580"/>
        <end position="590"/>
    </location>
</feature>
<feature type="region of interest" description="Disordered" evidence="1">
    <location>
        <begin position="1"/>
        <end position="104"/>
    </location>
</feature>
<evidence type="ECO:0000256" key="1">
    <source>
        <dbReference type="SAM" id="MobiDB-lite"/>
    </source>
</evidence>
<evidence type="ECO:0000313" key="3">
    <source>
        <dbReference type="EMBL" id="EMG47060.1"/>
    </source>
</evidence>
<dbReference type="AlphaFoldDB" id="M3JVW7"/>
<feature type="compositionally biased region" description="Low complexity" evidence="1">
    <location>
        <begin position="564"/>
        <end position="574"/>
    </location>
</feature>
<feature type="compositionally biased region" description="Polar residues" evidence="1">
    <location>
        <begin position="368"/>
        <end position="390"/>
    </location>
</feature>
<feature type="compositionally biased region" description="Polar residues" evidence="1">
    <location>
        <begin position="49"/>
        <end position="76"/>
    </location>
</feature>
<accession>M3JVW7</accession>
<feature type="compositionally biased region" description="Low complexity" evidence="1">
    <location>
        <begin position="399"/>
        <end position="442"/>
    </location>
</feature>
<name>M3JVW7_CANMX</name>
<dbReference type="InterPro" id="IPR028258">
    <property type="entry name" value="Sec3-PIP2_bind"/>
</dbReference>
<feature type="region of interest" description="Disordered" evidence="1">
    <location>
        <begin position="353"/>
        <end position="472"/>
    </location>
</feature>
<dbReference type="OMA" id="YSHELDT"/>
<feature type="compositionally biased region" description="Polar residues" evidence="1">
    <location>
        <begin position="91"/>
        <end position="103"/>
    </location>
</feature>
<protein>
    <recommendedName>
        <fullName evidence="2">Exocyst complex component Sec3 PIP2-binding N-terminal domain-containing protein</fullName>
    </recommendedName>
</protein>
<dbReference type="Gene3D" id="2.30.29.90">
    <property type="match status" value="1"/>
</dbReference>
<dbReference type="PANTHER" id="PTHR16092:SF14">
    <property type="entry name" value="EXOCYST COMPLEX COMPONENT 1 ISOFORM X1"/>
    <property type="match status" value="1"/>
</dbReference>
<dbReference type="EMBL" id="AOGT01001735">
    <property type="protein sequence ID" value="EMG47060.1"/>
    <property type="molecule type" value="Genomic_DNA"/>
</dbReference>
<feature type="region of interest" description="Disordered" evidence="1">
    <location>
        <begin position="262"/>
        <end position="327"/>
    </location>
</feature>
<feature type="compositionally biased region" description="Basic residues" evidence="1">
    <location>
        <begin position="1"/>
        <end position="10"/>
    </location>
</feature>
<reference evidence="3 4" key="1">
    <citation type="submission" date="2013-02" db="EMBL/GenBank/DDBJ databases">
        <title>Genome sequence of Candida maltosa Xu316, a potential industrial strain for xylitol and ethanol production.</title>
        <authorList>
            <person name="Yu J."/>
            <person name="Wang Q."/>
            <person name="Geng X."/>
            <person name="Bao W."/>
            <person name="He P."/>
            <person name="Cai J."/>
        </authorList>
    </citation>
    <scope>NUCLEOTIDE SEQUENCE [LARGE SCALE GENOMIC DNA]</scope>
    <source>
        <strain evidence="4">Xu316</strain>
    </source>
</reference>
<feature type="region of interest" description="Disordered" evidence="1">
    <location>
        <begin position="725"/>
        <end position="748"/>
    </location>
</feature>
<dbReference type="STRING" id="1245528.M3JVW7"/>
<feature type="compositionally biased region" description="Polar residues" evidence="1">
    <location>
        <begin position="729"/>
        <end position="743"/>
    </location>
</feature>
<keyword evidence="4" id="KW-1185">Reference proteome</keyword>
<dbReference type="GO" id="GO:0006893">
    <property type="term" value="P:Golgi to plasma membrane transport"/>
    <property type="evidence" value="ECO:0007669"/>
    <property type="project" value="TreeGrafter"/>
</dbReference>
<feature type="region of interest" description="Disordered" evidence="1">
    <location>
        <begin position="564"/>
        <end position="666"/>
    </location>
</feature>
<evidence type="ECO:0000259" key="2">
    <source>
        <dbReference type="SMART" id="SM01313"/>
    </source>
</evidence>
<feature type="region of interest" description="Disordered" evidence="1">
    <location>
        <begin position="511"/>
        <end position="551"/>
    </location>
</feature>
<dbReference type="GO" id="GO:0006887">
    <property type="term" value="P:exocytosis"/>
    <property type="evidence" value="ECO:0007669"/>
    <property type="project" value="TreeGrafter"/>
</dbReference>
<gene>
    <name evidence="3" type="ORF">G210_2661</name>
</gene>
<feature type="compositionally biased region" description="Polar residues" evidence="1">
    <location>
        <begin position="516"/>
        <end position="527"/>
    </location>
</feature>
<feature type="region of interest" description="Disordered" evidence="1">
    <location>
        <begin position="760"/>
        <end position="781"/>
    </location>
</feature>
<dbReference type="OrthoDB" id="27109at2759"/>
<dbReference type="Pfam" id="PF15277">
    <property type="entry name" value="Sec3-PIP2_bind"/>
    <property type="match status" value="1"/>
</dbReference>
<dbReference type="eggNOG" id="ENOG502QSCI">
    <property type="taxonomic scope" value="Eukaryota"/>
</dbReference>
<dbReference type="GO" id="GO:0000145">
    <property type="term" value="C:exocyst"/>
    <property type="evidence" value="ECO:0007669"/>
    <property type="project" value="TreeGrafter"/>
</dbReference>
<evidence type="ECO:0000313" key="4">
    <source>
        <dbReference type="Proteomes" id="UP000011777"/>
    </source>
</evidence>
<dbReference type="HOGENOM" id="CLU_353727_0_0_1"/>
<proteinExistence type="predicted"/>
<dbReference type="PANTHER" id="PTHR16092">
    <property type="entry name" value="SEC3/SYNTAXIN-RELATED"/>
    <property type="match status" value="1"/>
</dbReference>
<dbReference type="Proteomes" id="UP000011777">
    <property type="component" value="Unassembled WGS sequence"/>
</dbReference>
<feature type="domain" description="Exocyst complex component Sec3 PIP2-binding N-terminal" evidence="2">
    <location>
        <begin position="158"/>
        <end position="244"/>
    </location>
</feature>
<dbReference type="GO" id="GO:0005886">
    <property type="term" value="C:plasma membrane"/>
    <property type="evidence" value="ECO:0007669"/>
    <property type="project" value="TreeGrafter"/>
</dbReference>
<dbReference type="SMART" id="SM01313">
    <property type="entry name" value="Sec3-PIP2_bind"/>
    <property type="match status" value="1"/>
</dbReference>